<keyword evidence="3" id="KW-0479">Metal-binding</keyword>
<feature type="domain" description="Nudix hydrolase" evidence="7">
    <location>
        <begin position="23"/>
        <end position="161"/>
    </location>
</feature>
<evidence type="ECO:0000313" key="9">
    <source>
        <dbReference type="Proteomes" id="UP000460949"/>
    </source>
</evidence>
<dbReference type="GO" id="GO:0046872">
    <property type="term" value="F:metal ion binding"/>
    <property type="evidence" value="ECO:0007669"/>
    <property type="project" value="UniProtKB-KW"/>
</dbReference>
<dbReference type="InterPro" id="IPR045121">
    <property type="entry name" value="CoAse"/>
</dbReference>
<evidence type="ECO:0000259" key="7">
    <source>
        <dbReference type="PROSITE" id="PS51462"/>
    </source>
</evidence>
<sequence>MNSKHILEQMKQHQPSVLGHEQFRKFSVLLPLLEKDGDIHVLFEVRANTLRRQPGEICFPGGKIDPDDPSARQAAIRETEEELGIGRGQLSDIYPLDYLVSPFGMIVYAFAGYLNTDESAFERNPDEVKELFTVPLSFFMDQEPDIHYVHFEAQPAENFPYELIPGGENYNWRTRQMEEYFYQYGDKVIWGMTARILAHFVDVLKKEQ</sequence>
<dbReference type="PANTHER" id="PTHR12992">
    <property type="entry name" value="NUDIX HYDROLASE"/>
    <property type="match status" value="1"/>
</dbReference>
<dbReference type="RefSeq" id="WP_160837328.1">
    <property type="nucleotide sequence ID" value="NZ_WMET01000002.1"/>
</dbReference>
<dbReference type="CDD" id="cd03426">
    <property type="entry name" value="NUDIX_CoAse_Nudt7"/>
    <property type="match status" value="1"/>
</dbReference>
<dbReference type="PANTHER" id="PTHR12992:SF11">
    <property type="entry name" value="MITOCHONDRIAL COENZYME A DIPHOSPHATASE NUDT8"/>
    <property type="match status" value="1"/>
</dbReference>
<dbReference type="OrthoDB" id="9802805at2"/>
<evidence type="ECO:0000313" key="8">
    <source>
        <dbReference type="EMBL" id="MYL20544.1"/>
    </source>
</evidence>
<dbReference type="AlphaFoldDB" id="A0A845E4E0"/>
<keyword evidence="6" id="KW-0464">Manganese</keyword>
<evidence type="ECO:0000256" key="1">
    <source>
        <dbReference type="ARBA" id="ARBA00001936"/>
    </source>
</evidence>
<reference evidence="8 9" key="1">
    <citation type="submission" date="2019-11" db="EMBL/GenBank/DDBJ databases">
        <title>Genome sequences of 17 halophilic strains isolated from different environments.</title>
        <authorList>
            <person name="Furrow R.E."/>
        </authorList>
    </citation>
    <scope>NUCLEOTIDE SEQUENCE [LARGE SCALE GENOMIC DNA]</scope>
    <source>
        <strain evidence="8 9">22511_23_Filter</strain>
    </source>
</reference>
<keyword evidence="4" id="KW-0378">Hydrolase</keyword>
<dbReference type="PROSITE" id="PS51462">
    <property type="entry name" value="NUDIX"/>
    <property type="match status" value="1"/>
</dbReference>
<dbReference type="EMBL" id="WMET01000002">
    <property type="protein sequence ID" value="MYL20544.1"/>
    <property type="molecule type" value="Genomic_DNA"/>
</dbReference>
<dbReference type="InterPro" id="IPR000086">
    <property type="entry name" value="NUDIX_hydrolase_dom"/>
</dbReference>
<comment type="caution">
    <text evidence="8">The sequence shown here is derived from an EMBL/GenBank/DDBJ whole genome shotgun (WGS) entry which is preliminary data.</text>
</comment>
<comment type="cofactor">
    <cofactor evidence="2">
        <name>Mg(2+)</name>
        <dbReference type="ChEBI" id="CHEBI:18420"/>
    </cofactor>
</comment>
<dbReference type="Gene3D" id="3.90.79.10">
    <property type="entry name" value="Nucleoside Triphosphate Pyrophosphohydrolase"/>
    <property type="match status" value="1"/>
</dbReference>
<proteinExistence type="predicted"/>
<dbReference type="Proteomes" id="UP000460949">
    <property type="component" value="Unassembled WGS sequence"/>
</dbReference>
<evidence type="ECO:0000256" key="5">
    <source>
        <dbReference type="ARBA" id="ARBA00022842"/>
    </source>
</evidence>
<comment type="cofactor">
    <cofactor evidence="1">
        <name>Mn(2+)</name>
        <dbReference type="ChEBI" id="CHEBI:29035"/>
    </cofactor>
</comment>
<dbReference type="Pfam" id="PF00293">
    <property type="entry name" value="NUDIX"/>
    <property type="match status" value="1"/>
</dbReference>
<name>A0A845E4E0_9BACI</name>
<protein>
    <submittedName>
        <fullName evidence="8">NUDIX domain-containing protein</fullName>
    </submittedName>
</protein>
<keyword evidence="5" id="KW-0460">Magnesium</keyword>
<evidence type="ECO:0000256" key="6">
    <source>
        <dbReference type="ARBA" id="ARBA00023211"/>
    </source>
</evidence>
<evidence type="ECO:0000256" key="3">
    <source>
        <dbReference type="ARBA" id="ARBA00022723"/>
    </source>
</evidence>
<evidence type="ECO:0000256" key="4">
    <source>
        <dbReference type="ARBA" id="ARBA00022801"/>
    </source>
</evidence>
<dbReference type="InterPro" id="IPR015797">
    <property type="entry name" value="NUDIX_hydrolase-like_dom_sf"/>
</dbReference>
<accession>A0A845E4E0</accession>
<dbReference type="SUPFAM" id="SSF55811">
    <property type="entry name" value="Nudix"/>
    <property type="match status" value="1"/>
</dbReference>
<organism evidence="8 9">
    <name type="scientific">Halobacillus litoralis</name>
    <dbReference type="NCBI Taxonomy" id="45668"/>
    <lineage>
        <taxon>Bacteria</taxon>
        <taxon>Bacillati</taxon>
        <taxon>Bacillota</taxon>
        <taxon>Bacilli</taxon>
        <taxon>Bacillales</taxon>
        <taxon>Bacillaceae</taxon>
        <taxon>Halobacillus</taxon>
    </lineage>
</organism>
<evidence type="ECO:0000256" key="2">
    <source>
        <dbReference type="ARBA" id="ARBA00001946"/>
    </source>
</evidence>
<dbReference type="GO" id="GO:0010945">
    <property type="term" value="F:coenzyme A diphosphatase activity"/>
    <property type="evidence" value="ECO:0007669"/>
    <property type="project" value="InterPro"/>
</dbReference>
<gene>
    <name evidence="8" type="ORF">GLW04_11625</name>
</gene>